<reference evidence="2" key="1">
    <citation type="submission" date="2021-02" db="EMBL/GenBank/DDBJ databases">
        <authorList>
            <person name="Dougan E. K."/>
            <person name="Rhodes N."/>
            <person name="Thang M."/>
            <person name="Chan C."/>
        </authorList>
    </citation>
    <scope>NUCLEOTIDE SEQUENCE</scope>
</reference>
<accession>A0A812WRE4</accession>
<name>A0A812WRE4_SYMPI</name>
<keyword evidence="3" id="KW-1185">Reference proteome</keyword>
<feature type="compositionally biased region" description="Basic and acidic residues" evidence="1">
    <location>
        <begin position="509"/>
        <end position="520"/>
    </location>
</feature>
<proteinExistence type="predicted"/>
<protein>
    <submittedName>
        <fullName evidence="2">BETAC-AD protein</fullName>
    </submittedName>
</protein>
<feature type="compositionally biased region" description="Acidic residues" evidence="1">
    <location>
        <begin position="497"/>
        <end position="508"/>
    </location>
</feature>
<dbReference type="OrthoDB" id="75724at2759"/>
<evidence type="ECO:0000313" key="2">
    <source>
        <dbReference type="EMBL" id="CAE7680790.1"/>
    </source>
</evidence>
<comment type="caution">
    <text evidence="2">The sequence shown here is derived from an EMBL/GenBank/DDBJ whole genome shotgun (WGS) entry which is preliminary data.</text>
</comment>
<evidence type="ECO:0000313" key="3">
    <source>
        <dbReference type="Proteomes" id="UP000649617"/>
    </source>
</evidence>
<sequence length="573" mass="62189">MCAAGIFIVDPCQIPFRPLRTLFQGTPLSVEGKFEVAVRELKAVKSKAEADAIVAAAMAAAKEKSEAQHKLAVLPPDVRVLQTPIAVAAQGAQKNYLPFEREELARGSVALAANRPIRIRDQDLRSQEDYRTAFCVFNIVETMDSLTAFALDIEAITRTCPPPRDEVGTFACTVNSETMAQMLGNAATWLSNAVSTCGILPNAGAECGAAATGTITAIAQIHASTSLAMTTCKQEPLEGLRQKHKACFDNDCTIYEGAVMSQVGRQPKTGRRLFMGSGFAGMGVQCSVDVGFIITNLYKYIFFIQRAAHLNFCDKNVRYGPYDYLTGVPEAACAMDATGAIAWITQIATFSQQLVSHCPDFMNLPTLCGSSITGMVSSVFQLASWGAGLHISCAKGESLTEVAIVLVLSNYTVIEGNVRNFLVQCSAYMHLNFGASCQLATRDPDDNVELDLLGTRKGLRLAEASVREDGLTLDGFSTLDFVARKPFPLYDRRLSENEEESEEANAEELQDKGDPVKHPNMRDLRSAVRKLAELRNTFATGQAAQNLTLANLKEKLHLMEPVLKSGQESPTCQ</sequence>
<gene>
    <name evidence="2" type="primary">BETAC-AD</name>
    <name evidence="2" type="ORF">SPIL2461_LOCUS18954</name>
</gene>
<dbReference type="EMBL" id="CAJNIZ010044171">
    <property type="protein sequence ID" value="CAE7680790.1"/>
    <property type="molecule type" value="Genomic_DNA"/>
</dbReference>
<dbReference type="Proteomes" id="UP000649617">
    <property type="component" value="Unassembled WGS sequence"/>
</dbReference>
<feature type="region of interest" description="Disordered" evidence="1">
    <location>
        <begin position="495"/>
        <end position="520"/>
    </location>
</feature>
<evidence type="ECO:0000256" key="1">
    <source>
        <dbReference type="SAM" id="MobiDB-lite"/>
    </source>
</evidence>
<organism evidence="2 3">
    <name type="scientific">Symbiodinium pilosum</name>
    <name type="common">Dinoflagellate</name>
    <dbReference type="NCBI Taxonomy" id="2952"/>
    <lineage>
        <taxon>Eukaryota</taxon>
        <taxon>Sar</taxon>
        <taxon>Alveolata</taxon>
        <taxon>Dinophyceae</taxon>
        <taxon>Suessiales</taxon>
        <taxon>Symbiodiniaceae</taxon>
        <taxon>Symbiodinium</taxon>
    </lineage>
</organism>
<dbReference type="AlphaFoldDB" id="A0A812WRE4"/>